<reference evidence="1" key="1">
    <citation type="journal article" date="2020" name="Stud. Mycol.">
        <title>101 Dothideomycetes genomes: a test case for predicting lifestyles and emergence of pathogens.</title>
        <authorList>
            <person name="Haridas S."/>
            <person name="Albert R."/>
            <person name="Binder M."/>
            <person name="Bloem J."/>
            <person name="Labutti K."/>
            <person name="Salamov A."/>
            <person name="Andreopoulos B."/>
            <person name="Baker S."/>
            <person name="Barry K."/>
            <person name="Bills G."/>
            <person name="Bluhm B."/>
            <person name="Cannon C."/>
            <person name="Castanera R."/>
            <person name="Culley D."/>
            <person name="Daum C."/>
            <person name="Ezra D."/>
            <person name="Gonzalez J."/>
            <person name="Henrissat B."/>
            <person name="Kuo A."/>
            <person name="Liang C."/>
            <person name="Lipzen A."/>
            <person name="Lutzoni F."/>
            <person name="Magnuson J."/>
            <person name="Mondo S."/>
            <person name="Nolan M."/>
            <person name="Ohm R."/>
            <person name="Pangilinan J."/>
            <person name="Park H.-J."/>
            <person name="Ramirez L."/>
            <person name="Alfaro M."/>
            <person name="Sun H."/>
            <person name="Tritt A."/>
            <person name="Yoshinaga Y."/>
            <person name="Zwiers L.-H."/>
            <person name="Turgeon B."/>
            <person name="Goodwin S."/>
            <person name="Spatafora J."/>
            <person name="Crous P."/>
            <person name="Grigoriev I."/>
        </authorList>
    </citation>
    <scope>NUCLEOTIDE SEQUENCE</scope>
    <source>
        <strain evidence="1">CBS 109.77</strain>
    </source>
</reference>
<name>A0A6A6XTS7_9PLEO</name>
<evidence type="ECO:0000313" key="2">
    <source>
        <dbReference type="Proteomes" id="UP000799757"/>
    </source>
</evidence>
<proteinExistence type="predicted"/>
<evidence type="ECO:0000313" key="1">
    <source>
        <dbReference type="EMBL" id="KAF2799971.1"/>
    </source>
</evidence>
<gene>
    <name evidence="1" type="ORF">K505DRAFT_320812</name>
</gene>
<dbReference type="AlphaFoldDB" id="A0A6A6XTS7"/>
<dbReference type="EMBL" id="MU001755">
    <property type="protein sequence ID" value="KAF2799971.1"/>
    <property type="molecule type" value="Genomic_DNA"/>
</dbReference>
<keyword evidence="2" id="KW-1185">Reference proteome</keyword>
<dbReference type="Proteomes" id="UP000799757">
    <property type="component" value="Unassembled WGS sequence"/>
</dbReference>
<organism evidence="1 2">
    <name type="scientific">Melanomma pulvis-pyrius CBS 109.77</name>
    <dbReference type="NCBI Taxonomy" id="1314802"/>
    <lineage>
        <taxon>Eukaryota</taxon>
        <taxon>Fungi</taxon>
        <taxon>Dikarya</taxon>
        <taxon>Ascomycota</taxon>
        <taxon>Pezizomycotina</taxon>
        <taxon>Dothideomycetes</taxon>
        <taxon>Pleosporomycetidae</taxon>
        <taxon>Pleosporales</taxon>
        <taxon>Melanommataceae</taxon>
        <taxon>Melanomma</taxon>
    </lineage>
</organism>
<sequence>MCTTGQAKITEEIAKCVPGKCSPEDIASTSPLPFSCPFPSFSRTWICVDGI</sequence>
<protein>
    <recommendedName>
        <fullName evidence="3">Extracellular membrane protein CFEM domain-containing protein</fullName>
    </recommendedName>
</protein>
<accession>A0A6A6XTS7</accession>
<evidence type="ECO:0008006" key="3">
    <source>
        <dbReference type="Google" id="ProtNLM"/>
    </source>
</evidence>